<dbReference type="Proteomes" id="UP000562322">
    <property type="component" value="Unassembled WGS sequence"/>
</dbReference>
<evidence type="ECO:0000256" key="4">
    <source>
        <dbReference type="SAM" id="Coils"/>
    </source>
</evidence>
<evidence type="ECO:0000256" key="1">
    <source>
        <dbReference type="ARBA" id="ARBA00007791"/>
    </source>
</evidence>
<sequence length="111" mass="12314">VIQQTERSLQPMTQRALEAENHVEQLKKEMLLLQDGLEASKVENENLRAGKTTDLEAVKHKVDFALQSLRKIIKGANWSIKQLVSGTGSLSFVAELLKSAGKLSDAEAERE</sequence>
<evidence type="ECO:0000313" key="5">
    <source>
        <dbReference type="EMBL" id="NXL90769.1"/>
    </source>
</evidence>
<comment type="similarity">
    <text evidence="1">Belongs to the ENTR1 family.</text>
</comment>
<feature type="non-terminal residue" evidence="5">
    <location>
        <position position="1"/>
    </location>
</feature>
<protein>
    <recommendedName>
        <fullName evidence="2">Endosome-associated-trafficking regulator 1</fullName>
    </recommendedName>
</protein>
<accession>A0A7L0WH51</accession>
<dbReference type="GO" id="GO:0005769">
    <property type="term" value="C:early endosome"/>
    <property type="evidence" value="ECO:0007669"/>
    <property type="project" value="TreeGrafter"/>
</dbReference>
<feature type="coiled-coil region" evidence="4">
    <location>
        <begin position="9"/>
        <end position="43"/>
    </location>
</feature>
<gene>
    <name evidence="5" type="primary">Sdccag3_1</name>
    <name evidence="5" type="ORF">ALELAT_R15185</name>
</gene>
<name>A0A7L0WH51_ALELA</name>
<dbReference type="GO" id="GO:1903566">
    <property type="term" value="P:positive regulation of protein localization to cilium"/>
    <property type="evidence" value="ECO:0007669"/>
    <property type="project" value="TreeGrafter"/>
</dbReference>
<evidence type="ECO:0000313" key="6">
    <source>
        <dbReference type="Proteomes" id="UP000562322"/>
    </source>
</evidence>
<organism evidence="5 6">
    <name type="scientific">Alectura lathami</name>
    <name type="common">Australian brush turkey</name>
    <dbReference type="NCBI Taxonomy" id="81907"/>
    <lineage>
        <taxon>Eukaryota</taxon>
        <taxon>Metazoa</taxon>
        <taxon>Chordata</taxon>
        <taxon>Craniata</taxon>
        <taxon>Vertebrata</taxon>
        <taxon>Euteleostomi</taxon>
        <taxon>Archelosauria</taxon>
        <taxon>Archosauria</taxon>
        <taxon>Dinosauria</taxon>
        <taxon>Saurischia</taxon>
        <taxon>Theropoda</taxon>
        <taxon>Coelurosauria</taxon>
        <taxon>Aves</taxon>
        <taxon>Neognathae</taxon>
        <taxon>Galloanserae</taxon>
        <taxon>Galliformes</taxon>
        <taxon>Megapodiidae</taxon>
        <taxon>Alectura</taxon>
    </lineage>
</organism>
<keyword evidence="3 4" id="KW-0175">Coiled coil</keyword>
<dbReference type="AlphaFoldDB" id="A0A7L0WH51"/>
<dbReference type="PANTHER" id="PTHR31259:SF3">
    <property type="entry name" value="ENDOSOME-ASSOCIATED-TRAFFICKING REGULATOR 1"/>
    <property type="match status" value="1"/>
</dbReference>
<dbReference type="GO" id="GO:0055037">
    <property type="term" value="C:recycling endosome"/>
    <property type="evidence" value="ECO:0007669"/>
    <property type="project" value="TreeGrafter"/>
</dbReference>
<dbReference type="GO" id="GO:0032465">
    <property type="term" value="P:regulation of cytokinesis"/>
    <property type="evidence" value="ECO:0007669"/>
    <property type="project" value="TreeGrafter"/>
</dbReference>
<evidence type="ECO:0000256" key="2">
    <source>
        <dbReference type="ARBA" id="ARBA00016007"/>
    </source>
</evidence>
<dbReference type="GO" id="GO:0030496">
    <property type="term" value="C:midbody"/>
    <property type="evidence" value="ECO:0007669"/>
    <property type="project" value="TreeGrafter"/>
</dbReference>
<dbReference type="PANTHER" id="PTHR31259">
    <property type="entry name" value="ENDOSOME-ASSOCIATED TRAFFICKING REGULATOR 1"/>
    <property type="match status" value="1"/>
</dbReference>
<reference evidence="5 6" key="1">
    <citation type="submission" date="2019-09" db="EMBL/GenBank/DDBJ databases">
        <title>Bird 10,000 Genomes (B10K) Project - Family phase.</title>
        <authorList>
            <person name="Zhang G."/>
        </authorList>
    </citation>
    <scope>NUCLEOTIDE SEQUENCE [LARGE SCALE GENOMIC DNA]</scope>
    <source>
        <strain evidence="5">B10K-DU-001-39</strain>
        <tissue evidence="5">Muscle</tissue>
    </source>
</reference>
<dbReference type="GO" id="GO:0045724">
    <property type="term" value="P:positive regulation of cilium assembly"/>
    <property type="evidence" value="ECO:0007669"/>
    <property type="project" value="TreeGrafter"/>
</dbReference>
<dbReference type="GO" id="GO:0036064">
    <property type="term" value="C:ciliary basal body"/>
    <property type="evidence" value="ECO:0007669"/>
    <property type="project" value="TreeGrafter"/>
</dbReference>
<dbReference type="EMBL" id="VXAV01007433">
    <property type="protein sequence ID" value="NXL90769.1"/>
    <property type="molecule type" value="Genomic_DNA"/>
</dbReference>
<feature type="non-terminal residue" evidence="5">
    <location>
        <position position="111"/>
    </location>
</feature>
<proteinExistence type="inferred from homology"/>
<dbReference type="InterPro" id="IPR026757">
    <property type="entry name" value="ENTR1"/>
</dbReference>
<dbReference type="OrthoDB" id="6499155at2759"/>
<comment type="caution">
    <text evidence="5">The sequence shown here is derived from an EMBL/GenBank/DDBJ whole genome shotgun (WGS) entry which is preliminary data.</text>
</comment>
<evidence type="ECO:0000256" key="3">
    <source>
        <dbReference type="ARBA" id="ARBA00023054"/>
    </source>
</evidence>
<keyword evidence="6" id="KW-1185">Reference proteome</keyword>
<dbReference type="GO" id="GO:0005813">
    <property type="term" value="C:centrosome"/>
    <property type="evidence" value="ECO:0007669"/>
    <property type="project" value="TreeGrafter"/>
</dbReference>